<evidence type="ECO:0000259" key="7">
    <source>
        <dbReference type="Pfam" id="PF16350"/>
    </source>
</evidence>
<dbReference type="SUPFAM" id="SSF103025">
    <property type="entry name" value="Folate-binding domain"/>
    <property type="match status" value="1"/>
</dbReference>
<dbReference type="Gene3D" id="3.30.70.1400">
    <property type="entry name" value="Aminomethyltransferase beta-barrel domains"/>
    <property type="match status" value="1"/>
</dbReference>
<evidence type="ECO:0000259" key="4">
    <source>
        <dbReference type="Pfam" id="PF01266"/>
    </source>
</evidence>
<accession>A0A562ZRG2</accession>
<dbReference type="PANTHER" id="PTHR43757">
    <property type="entry name" value="AMINOMETHYLTRANSFERASE"/>
    <property type="match status" value="1"/>
</dbReference>
<dbReference type="Proteomes" id="UP000318199">
    <property type="component" value="Unassembled WGS sequence"/>
</dbReference>
<organism evidence="8 9">
    <name type="scientific">Caenimonas sedimenti</name>
    <dbReference type="NCBI Taxonomy" id="2596921"/>
    <lineage>
        <taxon>Bacteria</taxon>
        <taxon>Pseudomonadati</taxon>
        <taxon>Pseudomonadota</taxon>
        <taxon>Betaproteobacteria</taxon>
        <taxon>Burkholderiales</taxon>
        <taxon>Comamonadaceae</taxon>
        <taxon>Caenimonas</taxon>
    </lineage>
</organism>
<evidence type="ECO:0000256" key="1">
    <source>
        <dbReference type="ARBA" id="ARBA00008609"/>
    </source>
</evidence>
<evidence type="ECO:0000313" key="9">
    <source>
        <dbReference type="Proteomes" id="UP000318199"/>
    </source>
</evidence>
<keyword evidence="9" id="KW-1185">Reference proteome</keyword>
<dbReference type="OrthoDB" id="9774591at2"/>
<gene>
    <name evidence="8" type="ORF">FN976_13120</name>
</gene>
<feature type="domain" description="FAD dependent oxidoreductase central" evidence="7">
    <location>
        <begin position="368"/>
        <end position="422"/>
    </location>
</feature>
<name>A0A562ZRG2_9BURK</name>
<dbReference type="InterPro" id="IPR036188">
    <property type="entry name" value="FAD/NAD-bd_sf"/>
</dbReference>
<dbReference type="InterPro" id="IPR013977">
    <property type="entry name" value="GcvT_C"/>
</dbReference>
<dbReference type="PANTHER" id="PTHR43757:SF15">
    <property type="entry name" value="PYRUVATE DEHYDROGENASE PHOSPHATASE REGULATORY SUBUNIT, MITOCHONDRIAL-LIKE"/>
    <property type="match status" value="1"/>
</dbReference>
<dbReference type="Pfam" id="PF01571">
    <property type="entry name" value="GCV_T"/>
    <property type="match status" value="1"/>
</dbReference>
<dbReference type="SUPFAM" id="SSF54373">
    <property type="entry name" value="FAD-linked reductases, C-terminal domain"/>
    <property type="match status" value="1"/>
</dbReference>
<comment type="similarity">
    <text evidence="1">Belongs to the GcvT family.</text>
</comment>
<evidence type="ECO:0000256" key="3">
    <source>
        <dbReference type="SAM" id="MobiDB-lite"/>
    </source>
</evidence>
<proteinExistence type="inferred from homology"/>
<feature type="region of interest" description="Disordered" evidence="3">
    <location>
        <begin position="452"/>
        <end position="474"/>
    </location>
</feature>
<feature type="domain" description="FAD dependent oxidoreductase" evidence="4">
    <location>
        <begin position="9"/>
        <end position="364"/>
    </location>
</feature>
<dbReference type="Gene3D" id="2.40.30.110">
    <property type="entry name" value="Aminomethyltransferase beta-barrel domains"/>
    <property type="match status" value="1"/>
</dbReference>
<keyword evidence="2" id="KW-0560">Oxidoreductase</keyword>
<dbReference type="Pfam" id="PF01266">
    <property type="entry name" value="DAO"/>
    <property type="match status" value="1"/>
</dbReference>
<dbReference type="AlphaFoldDB" id="A0A562ZRG2"/>
<feature type="domain" description="GCVT N-terminal" evidence="5">
    <location>
        <begin position="424"/>
        <end position="717"/>
    </location>
</feature>
<comment type="caution">
    <text evidence="8">The sequence shown here is derived from an EMBL/GenBank/DDBJ whole genome shotgun (WGS) entry which is preliminary data.</text>
</comment>
<dbReference type="InterPro" id="IPR006076">
    <property type="entry name" value="FAD-dep_OxRdtase"/>
</dbReference>
<dbReference type="EMBL" id="VOBQ01000010">
    <property type="protein sequence ID" value="TWO70895.1"/>
    <property type="molecule type" value="Genomic_DNA"/>
</dbReference>
<dbReference type="SUPFAM" id="SSF101790">
    <property type="entry name" value="Aminomethyltransferase beta-barrel domain"/>
    <property type="match status" value="1"/>
</dbReference>
<dbReference type="Gene3D" id="3.30.1360.120">
    <property type="entry name" value="Probable tRNA modification gtpase trme, domain 1"/>
    <property type="match status" value="1"/>
</dbReference>
<sequence length="822" mass="89405">MTLPSHAEIVIVGGGIAGCSTAYHLAKLGKTDVLLLEQGKLTSGTTWHAAGLVGQMRPNRTMTQMSKFGIELYATLEAETGLATGWKQCGSVNVAKTPDRMKVLRKQLAMARSFGVECHEISPAEAGEKYPVLRTDDLQGALWLPGDGKANPADLCMSLAKGARNRGVKIVEDVEVTGVTTERGRVTGVTTAQGGVRCDTVINCGGQWARQFGRLAGVNVPLYPAEHFYVVTGRIPGVHPMLPVMRDPDGFIYYKEEVGGLVMGGFEPVAKPWRVDPIPSTFQFQLLDEDWDQFELLMQNAIHRTPCLETAEIKMLLNGPESFTPDGNFILGEAPELRNYFVCAGFNSAGIANSGGAGRLIAEWVVGGEPSTDVWDVDIRRFGAFTGNRKALAERTGETLGLHYAMRWPRQELETARPLRTSPLYDLLAAKGAEFGSKNGWERANYFRPRMPEGAPLPASPQRGEEQYQERPEHTLGTPGWLPWMIEEQRATREAVALYDQSSFSKLLLQGRDALPLLQQLCANDMDVPIGKMVYTPMLNARGGIESDLTVMRQAVDRFLIVTGSAQATRDADWIQRHIPGDAHAVLTDVSAMFSVLSVMGPKARELLARVGPDDLSPEALKFSWTKEIDLGHARVRAARMSYVGGPGFELYVPVEMTRHVYLALTQAGVDLGLRDAGYYALDALRIEQGRRAWGAELGPDETPWEAGLAFSVKLDKAGGFIGHDALLAARGKPLRKKLVTLVLQDAAAYAWGGETILLDGEPAGELSSAGYSPLAQACVALGYLRGAAAQQLHAGTPAEILLWGERIAVTLHDQWPPRAAA</sequence>
<dbReference type="InterPro" id="IPR029043">
    <property type="entry name" value="GcvT/YgfZ_C"/>
</dbReference>
<dbReference type="Pfam" id="PF08669">
    <property type="entry name" value="GCV_T_C"/>
    <property type="match status" value="1"/>
</dbReference>
<protein>
    <submittedName>
        <fullName evidence="8">FAD-dependent oxidoreductase</fullName>
    </submittedName>
</protein>
<dbReference type="InterPro" id="IPR032503">
    <property type="entry name" value="FAO_M"/>
</dbReference>
<dbReference type="Pfam" id="PF16350">
    <property type="entry name" value="FAO_M"/>
    <property type="match status" value="1"/>
</dbReference>
<dbReference type="Gene3D" id="3.50.50.60">
    <property type="entry name" value="FAD/NAD(P)-binding domain"/>
    <property type="match status" value="1"/>
</dbReference>
<dbReference type="RefSeq" id="WP_145893484.1">
    <property type="nucleotide sequence ID" value="NZ_VOBQ01000010.1"/>
</dbReference>
<dbReference type="InterPro" id="IPR028896">
    <property type="entry name" value="GcvT/YgfZ/DmdA"/>
</dbReference>
<evidence type="ECO:0000256" key="2">
    <source>
        <dbReference type="ARBA" id="ARBA00023002"/>
    </source>
</evidence>
<dbReference type="Gene3D" id="3.30.9.10">
    <property type="entry name" value="D-Amino Acid Oxidase, subunit A, domain 2"/>
    <property type="match status" value="1"/>
</dbReference>
<evidence type="ECO:0000313" key="8">
    <source>
        <dbReference type="EMBL" id="TWO70895.1"/>
    </source>
</evidence>
<dbReference type="GO" id="GO:0016491">
    <property type="term" value="F:oxidoreductase activity"/>
    <property type="evidence" value="ECO:0007669"/>
    <property type="project" value="UniProtKB-KW"/>
</dbReference>
<dbReference type="InterPro" id="IPR006222">
    <property type="entry name" value="GCVT_N"/>
</dbReference>
<reference evidence="8 9" key="1">
    <citation type="submission" date="2019-07" db="EMBL/GenBank/DDBJ databases">
        <title>Caenimonas sedimenti sp. nov., isolated from activated sludge.</title>
        <authorList>
            <person name="Xu J."/>
        </authorList>
    </citation>
    <scope>NUCLEOTIDE SEQUENCE [LARGE SCALE GENOMIC DNA]</scope>
    <source>
        <strain evidence="8 9">HX-9-20</strain>
    </source>
</reference>
<feature type="domain" description="Aminomethyltransferase C-terminal" evidence="6">
    <location>
        <begin position="737"/>
        <end position="813"/>
    </location>
</feature>
<dbReference type="SUPFAM" id="SSF51905">
    <property type="entry name" value="FAD/NAD(P)-binding domain"/>
    <property type="match status" value="1"/>
</dbReference>
<evidence type="ECO:0000259" key="5">
    <source>
        <dbReference type="Pfam" id="PF01571"/>
    </source>
</evidence>
<feature type="compositionally biased region" description="Basic and acidic residues" evidence="3">
    <location>
        <begin position="463"/>
        <end position="474"/>
    </location>
</feature>
<evidence type="ECO:0000259" key="6">
    <source>
        <dbReference type="Pfam" id="PF08669"/>
    </source>
</evidence>
<dbReference type="InterPro" id="IPR027266">
    <property type="entry name" value="TrmE/GcvT-like"/>
</dbReference>